<name>A0A0F9TNU7_9ZZZZ</name>
<proteinExistence type="predicted"/>
<dbReference type="InterPro" id="IPR036291">
    <property type="entry name" value="NAD(P)-bd_dom_sf"/>
</dbReference>
<gene>
    <name evidence="1" type="ORF">LCGC14_0368090</name>
</gene>
<accession>A0A0F9TNU7</accession>
<protein>
    <submittedName>
        <fullName evidence="1">Uncharacterized protein</fullName>
    </submittedName>
</protein>
<organism evidence="1">
    <name type="scientific">marine sediment metagenome</name>
    <dbReference type="NCBI Taxonomy" id="412755"/>
    <lineage>
        <taxon>unclassified sequences</taxon>
        <taxon>metagenomes</taxon>
        <taxon>ecological metagenomes</taxon>
    </lineage>
</organism>
<dbReference type="SUPFAM" id="SSF51735">
    <property type="entry name" value="NAD(P)-binding Rossmann-fold domains"/>
    <property type="match status" value="1"/>
</dbReference>
<dbReference type="AlphaFoldDB" id="A0A0F9TNU7"/>
<dbReference type="EMBL" id="LAZR01000292">
    <property type="protein sequence ID" value="KKN76612.1"/>
    <property type="molecule type" value="Genomic_DNA"/>
</dbReference>
<dbReference type="Gene3D" id="3.40.50.720">
    <property type="entry name" value="NAD(P)-binding Rossmann-like Domain"/>
    <property type="match status" value="1"/>
</dbReference>
<comment type="caution">
    <text evidence="1">The sequence shown here is derived from an EMBL/GenBank/DDBJ whole genome shotgun (WGS) entry which is preliminary data.</text>
</comment>
<evidence type="ECO:0000313" key="1">
    <source>
        <dbReference type="EMBL" id="KKN76612.1"/>
    </source>
</evidence>
<sequence length="320" mass="37241">MKFLIINSDCPTGFYLINRLMLQGEDIDAIIVGDGKGDNFIHPHINYYNLSEKNIYTFRSNNYDCIFYIADSHRLYSNFIEDVYAILNFKTPIVAVFDWEIFNGVKRGNFPVSTATPTRPDNFRGICKVWIKDTFLHASKITNIPIAVMVTPSVLSPFHLTEIVRKDADYYLAQKLWEVIEGFKTGESVEINKGDLRVIYDIIHNTDVAQGMIDLYQKRRTGYYMLSSNVFLRFNEILEAFYGRLVESNPIKLKDTGVEIKNKRRSIENYDTTIDMVSLWSDVIYHTVFPLEVIFDDIIQIMLSTQKDYEILERVMTHLL</sequence>
<reference evidence="1" key="1">
    <citation type="journal article" date="2015" name="Nature">
        <title>Complex archaea that bridge the gap between prokaryotes and eukaryotes.</title>
        <authorList>
            <person name="Spang A."/>
            <person name="Saw J.H."/>
            <person name="Jorgensen S.L."/>
            <person name="Zaremba-Niedzwiedzka K."/>
            <person name="Martijn J."/>
            <person name="Lind A.E."/>
            <person name="van Eijk R."/>
            <person name="Schleper C."/>
            <person name="Guy L."/>
            <person name="Ettema T.J."/>
        </authorList>
    </citation>
    <scope>NUCLEOTIDE SEQUENCE</scope>
</reference>